<dbReference type="EMBL" id="VSRR010041478">
    <property type="protein sequence ID" value="MPC75600.1"/>
    <property type="molecule type" value="Genomic_DNA"/>
</dbReference>
<feature type="compositionally biased region" description="Pro residues" evidence="1">
    <location>
        <begin position="40"/>
        <end position="69"/>
    </location>
</feature>
<keyword evidence="3" id="KW-1185">Reference proteome</keyword>
<evidence type="ECO:0000313" key="3">
    <source>
        <dbReference type="Proteomes" id="UP000324222"/>
    </source>
</evidence>
<accession>A0A5B7HT22</accession>
<proteinExistence type="predicted"/>
<evidence type="ECO:0000256" key="1">
    <source>
        <dbReference type="SAM" id="MobiDB-lite"/>
    </source>
</evidence>
<reference evidence="2 3" key="1">
    <citation type="submission" date="2019-05" db="EMBL/GenBank/DDBJ databases">
        <title>Another draft genome of Portunus trituberculatus and its Hox gene families provides insights of decapod evolution.</title>
        <authorList>
            <person name="Jeong J.-H."/>
            <person name="Song I."/>
            <person name="Kim S."/>
            <person name="Choi T."/>
            <person name="Kim D."/>
            <person name="Ryu S."/>
            <person name="Kim W."/>
        </authorList>
    </citation>
    <scope>NUCLEOTIDE SEQUENCE [LARGE SCALE GENOMIC DNA]</scope>
    <source>
        <tissue evidence="2">Muscle</tissue>
    </source>
</reference>
<gene>
    <name evidence="2" type="ORF">E2C01_069991</name>
</gene>
<feature type="region of interest" description="Disordered" evidence="1">
    <location>
        <begin position="20"/>
        <end position="69"/>
    </location>
</feature>
<name>A0A5B7HT22_PORTR</name>
<protein>
    <submittedName>
        <fullName evidence="2">Uncharacterized protein</fullName>
    </submittedName>
</protein>
<sequence>MTAVMSKGFIQGGVAVRAMLAPPTSPEPANHGGSLALSPPNSPLGPPHLSSPPPPLPPPPPPLLFLSPP</sequence>
<dbReference type="Proteomes" id="UP000324222">
    <property type="component" value="Unassembled WGS sequence"/>
</dbReference>
<organism evidence="2 3">
    <name type="scientific">Portunus trituberculatus</name>
    <name type="common">Swimming crab</name>
    <name type="synonym">Neptunus trituberculatus</name>
    <dbReference type="NCBI Taxonomy" id="210409"/>
    <lineage>
        <taxon>Eukaryota</taxon>
        <taxon>Metazoa</taxon>
        <taxon>Ecdysozoa</taxon>
        <taxon>Arthropoda</taxon>
        <taxon>Crustacea</taxon>
        <taxon>Multicrustacea</taxon>
        <taxon>Malacostraca</taxon>
        <taxon>Eumalacostraca</taxon>
        <taxon>Eucarida</taxon>
        <taxon>Decapoda</taxon>
        <taxon>Pleocyemata</taxon>
        <taxon>Brachyura</taxon>
        <taxon>Eubrachyura</taxon>
        <taxon>Portunoidea</taxon>
        <taxon>Portunidae</taxon>
        <taxon>Portuninae</taxon>
        <taxon>Portunus</taxon>
    </lineage>
</organism>
<comment type="caution">
    <text evidence="2">The sequence shown here is derived from an EMBL/GenBank/DDBJ whole genome shotgun (WGS) entry which is preliminary data.</text>
</comment>
<dbReference type="AlphaFoldDB" id="A0A5B7HT22"/>
<evidence type="ECO:0000313" key="2">
    <source>
        <dbReference type="EMBL" id="MPC75600.1"/>
    </source>
</evidence>